<dbReference type="EC" id="1.2.4.4" evidence="4"/>
<organism evidence="7 8">
    <name type="scientific">Trichogramma kaykai</name>
    <dbReference type="NCBI Taxonomy" id="54128"/>
    <lineage>
        <taxon>Eukaryota</taxon>
        <taxon>Metazoa</taxon>
        <taxon>Ecdysozoa</taxon>
        <taxon>Arthropoda</taxon>
        <taxon>Hexapoda</taxon>
        <taxon>Insecta</taxon>
        <taxon>Pterygota</taxon>
        <taxon>Neoptera</taxon>
        <taxon>Endopterygota</taxon>
        <taxon>Hymenoptera</taxon>
        <taxon>Apocrita</taxon>
        <taxon>Proctotrupomorpha</taxon>
        <taxon>Chalcidoidea</taxon>
        <taxon>Trichogrammatidae</taxon>
        <taxon>Trichogramma</taxon>
    </lineage>
</organism>
<evidence type="ECO:0000256" key="4">
    <source>
        <dbReference type="RuleBase" id="RU365014"/>
    </source>
</evidence>
<dbReference type="InterPro" id="IPR001017">
    <property type="entry name" value="DH_E1"/>
</dbReference>
<dbReference type="InterPro" id="IPR050771">
    <property type="entry name" value="Alpha-ketoacid_DH_E1_comp"/>
</dbReference>
<keyword evidence="8" id="KW-1185">Reference proteome</keyword>
<dbReference type="EMBL" id="JBJJXI010000059">
    <property type="protein sequence ID" value="KAL3398482.1"/>
    <property type="molecule type" value="Genomic_DNA"/>
</dbReference>
<comment type="similarity">
    <text evidence="1 4">Belongs to the BCKDHA family.</text>
</comment>
<keyword evidence="3 4" id="KW-0560">Oxidoreductase</keyword>
<dbReference type="PANTHER" id="PTHR43380">
    <property type="entry name" value="2-OXOISOVALERATE DEHYDROGENASE SUBUNIT ALPHA, MITOCHONDRIAL"/>
    <property type="match status" value="1"/>
</dbReference>
<evidence type="ECO:0000256" key="5">
    <source>
        <dbReference type="SAM" id="MobiDB-lite"/>
    </source>
</evidence>
<comment type="catalytic activity">
    <reaction evidence="4">
        <text>N(6)-[(R)-lipoyl]-L-lysyl-[protein] + 3-methyl-2-oxobutanoate + H(+) = N(6)-[(R)-S(8)-2-methylpropanoyldihydrolipoyl]-L-lysyl-[protein] + CO2</text>
        <dbReference type="Rhea" id="RHEA:13457"/>
        <dbReference type="Rhea" id="RHEA-COMP:10474"/>
        <dbReference type="Rhea" id="RHEA-COMP:10497"/>
        <dbReference type="ChEBI" id="CHEBI:11851"/>
        <dbReference type="ChEBI" id="CHEBI:15378"/>
        <dbReference type="ChEBI" id="CHEBI:16526"/>
        <dbReference type="ChEBI" id="CHEBI:83099"/>
        <dbReference type="ChEBI" id="CHEBI:83142"/>
        <dbReference type="EC" id="1.2.4.4"/>
    </reaction>
</comment>
<feature type="domain" description="Dehydrogenase E1 component" evidence="6">
    <location>
        <begin position="19"/>
        <end position="85"/>
    </location>
</feature>
<sequence>MTYSSSVSEAERSDDSSVGHHSTSDDSTIYRDDAEIEKYQQLDPIRSLKSYLKQHKLWDESQNELFIKATNKKIMEAIKVAENDSLPGQDDIFNNVYSAIPFHISKQQVGLQKYFKRRNQLVNGK</sequence>
<evidence type="ECO:0000256" key="3">
    <source>
        <dbReference type="ARBA" id="ARBA00023002"/>
    </source>
</evidence>
<comment type="function">
    <text evidence="4">The branched-chain alpha-keto dehydrogenase complex catalyzes the overall conversion of alpha-keto acids to acyl-CoA and CO(2). It contains multiple copies of three enzymatic components: branched-chain alpha-keto acid decarboxylase (E1), lipoamide acyltransferase (E2) and lipoamide dehydrogenase (E3).</text>
</comment>
<name>A0ABD2WZG4_9HYME</name>
<gene>
    <name evidence="7" type="ORF">TKK_007638</name>
</gene>
<keyword evidence="4" id="KW-0786">Thiamine pyrophosphate</keyword>
<dbReference type="Proteomes" id="UP001627154">
    <property type="component" value="Unassembled WGS sequence"/>
</dbReference>
<evidence type="ECO:0000313" key="8">
    <source>
        <dbReference type="Proteomes" id="UP001627154"/>
    </source>
</evidence>
<dbReference type="AlphaFoldDB" id="A0ABD2WZG4"/>
<dbReference type="PANTHER" id="PTHR43380:SF1">
    <property type="entry name" value="2-OXOISOVALERATE DEHYDROGENASE SUBUNIT ALPHA, MITOCHONDRIAL"/>
    <property type="match status" value="1"/>
</dbReference>
<comment type="caution">
    <text evidence="7">The sequence shown here is derived from an EMBL/GenBank/DDBJ whole genome shotgun (WGS) entry which is preliminary data.</text>
</comment>
<dbReference type="SUPFAM" id="SSF52518">
    <property type="entry name" value="Thiamin diphosphate-binding fold (THDP-binding)"/>
    <property type="match status" value="1"/>
</dbReference>
<evidence type="ECO:0000259" key="6">
    <source>
        <dbReference type="Pfam" id="PF00676"/>
    </source>
</evidence>
<evidence type="ECO:0000256" key="2">
    <source>
        <dbReference type="ARBA" id="ARBA00022946"/>
    </source>
</evidence>
<dbReference type="Gene3D" id="3.40.50.970">
    <property type="match status" value="1"/>
</dbReference>
<keyword evidence="2" id="KW-0809">Transit peptide</keyword>
<evidence type="ECO:0000256" key="1">
    <source>
        <dbReference type="ARBA" id="ARBA00008646"/>
    </source>
</evidence>
<accession>A0ABD2WZG4</accession>
<feature type="region of interest" description="Disordered" evidence="5">
    <location>
        <begin position="1"/>
        <end position="29"/>
    </location>
</feature>
<comment type="cofactor">
    <cofactor evidence="4">
        <name>thiamine diphosphate</name>
        <dbReference type="ChEBI" id="CHEBI:58937"/>
    </cofactor>
</comment>
<dbReference type="GO" id="GO:0003863">
    <property type="term" value="F:branched-chain 2-oxo acid dehydrogenase activity"/>
    <property type="evidence" value="ECO:0007669"/>
    <property type="project" value="UniProtKB-EC"/>
</dbReference>
<dbReference type="Pfam" id="PF00676">
    <property type="entry name" value="E1_dh"/>
    <property type="match status" value="1"/>
</dbReference>
<protein>
    <recommendedName>
        <fullName evidence="4">2-oxoisovalerate dehydrogenase subunit alpha</fullName>
        <ecNumber evidence="4">1.2.4.4</ecNumber>
    </recommendedName>
    <alternativeName>
        <fullName evidence="4">Branched-chain alpha-keto acid dehydrogenase E1 component alpha chain</fullName>
    </alternativeName>
</protein>
<proteinExistence type="inferred from homology"/>
<evidence type="ECO:0000313" key="7">
    <source>
        <dbReference type="EMBL" id="KAL3398482.1"/>
    </source>
</evidence>
<reference evidence="7 8" key="1">
    <citation type="journal article" date="2024" name="bioRxiv">
        <title>A reference genome for Trichogramma kaykai: A tiny desert-dwelling parasitoid wasp with competing sex-ratio distorters.</title>
        <authorList>
            <person name="Culotta J."/>
            <person name="Lindsey A.R."/>
        </authorList>
    </citation>
    <scope>NUCLEOTIDE SEQUENCE [LARGE SCALE GENOMIC DNA]</scope>
    <source>
        <strain evidence="7 8">KSX58</strain>
    </source>
</reference>
<feature type="compositionally biased region" description="Basic and acidic residues" evidence="5">
    <location>
        <begin position="9"/>
        <end position="29"/>
    </location>
</feature>
<dbReference type="InterPro" id="IPR029061">
    <property type="entry name" value="THDP-binding"/>
</dbReference>